<gene>
    <name evidence="2" type="ORF">EO081_12865</name>
</gene>
<keyword evidence="3" id="KW-1185">Reference proteome</keyword>
<dbReference type="EMBL" id="SDPT01000002">
    <property type="protein sequence ID" value="RXZ32064.1"/>
    <property type="molecule type" value="Genomic_DNA"/>
</dbReference>
<dbReference type="Gene3D" id="3.40.50.1110">
    <property type="entry name" value="SGNH hydrolase"/>
    <property type="match status" value="1"/>
</dbReference>
<evidence type="ECO:0000256" key="1">
    <source>
        <dbReference type="SAM" id="MobiDB-lite"/>
    </source>
</evidence>
<dbReference type="Proteomes" id="UP000292347">
    <property type="component" value="Unassembled WGS sequence"/>
</dbReference>
<dbReference type="GO" id="GO:0016788">
    <property type="term" value="F:hydrolase activity, acting on ester bonds"/>
    <property type="evidence" value="ECO:0007669"/>
    <property type="project" value="UniProtKB-ARBA"/>
</dbReference>
<dbReference type="OrthoDB" id="5503950at2"/>
<sequence length="270" mass="29312">MRIAARRTRRVRACACPARARRERPLYRDGQFLCGRPRHRRACRHACCLLRAIDEHLRASVARIRGLTLVDVTCLGATTAHILGPWNELAAQLDALTPDTALATVTIGGNDVNYVGNLMNAAAGRAIQPPSEQAWERLAQSFDRIAAEVHRRAPGARLVFVDYLRLLAKGRPCAGTPVSPAQADMLRAAGRGGDRRSRAPGGRRPDPRLGAVARARRLGRRAVGEWLCGGGQGPGPVPPEPRRHACRRAGTRREPAALGAAAVQNSRVRR</sequence>
<protein>
    <submittedName>
        <fullName evidence="2">Uncharacterized protein</fullName>
    </submittedName>
</protein>
<dbReference type="AlphaFoldDB" id="A0A4V1QP63"/>
<feature type="compositionally biased region" description="Basic and acidic residues" evidence="1">
    <location>
        <begin position="192"/>
        <end position="207"/>
    </location>
</feature>
<evidence type="ECO:0000313" key="3">
    <source>
        <dbReference type="Proteomes" id="UP000292347"/>
    </source>
</evidence>
<dbReference type="InterPro" id="IPR036514">
    <property type="entry name" value="SGNH_hydro_sf"/>
</dbReference>
<comment type="caution">
    <text evidence="2">The sequence shown here is derived from an EMBL/GenBank/DDBJ whole genome shotgun (WGS) entry which is preliminary data.</text>
</comment>
<organism evidence="2 3">
    <name type="scientific">Sphingomonas desiccabilis</name>
    <dbReference type="NCBI Taxonomy" id="429134"/>
    <lineage>
        <taxon>Bacteria</taxon>
        <taxon>Pseudomonadati</taxon>
        <taxon>Pseudomonadota</taxon>
        <taxon>Alphaproteobacteria</taxon>
        <taxon>Sphingomonadales</taxon>
        <taxon>Sphingomonadaceae</taxon>
        <taxon>Sphingomonas</taxon>
    </lineage>
</organism>
<feature type="region of interest" description="Disordered" evidence="1">
    <location>
        <begin position="229"/>
        <end position="270"/>
    </location>
</feature>
<name>A0A4V1QP63_9SPHN</name>
<reference evidence="2 3" key="1">
    <citation type="submission" date="2019-01" db="EMBL/GenBank/DDBJ databases">
        <title>Sphingomonas mucosissima sp. nov. and Sphingomonas desiccabilis sp. nov., from biological soil crusts in the Colorado Plateau, USA.</title>
        <authorList>
            <person name="Zhu D."/>
        </authorList>
    </citation>
    <scope>NUCLEOTIDE SEQUENCE [LARGE SCALE GENOMIC DNA]</scope>
    <source>
        <strain evidence="2 3">CP1D</strain>
    </source>
</reference>
<accession>A0A4V1QP63</accession>
<proteinExistence type="predicted"/>
<dbReference type="SUPFAM" id="SSF52266">
    <property type="entry name" value="SGNH hydrolase"/>
    <property type="match status" value="1"/>
</dbReference>
<feature type="region of interest" description="Disordered" evidence="1">
    <location>
        <begin position="188"/>
        <end position="208"/>
    </location>
</feature>
<evidence type="ECO:0000313" key="2">
    <source>
        <dbReference type="EMBL" id="RXZ32064.1"/>
    </source>
</evidence>